<evidence type="ECO:0000313" key="3">
    <source>
        <dbReference type="Proteomes" id="UP000694892"/>
    </source>
</evidence>
<dbReference type="EMBL" id="CM004472">
    <property type="protein sequence ID" value="OCT83964.1"/>
    <property type="molecule type" value="Genomic_DNA"/>
</dbReference>
<feature type="transmembrane region" description="Helical" evidence="1">
    <location>
        <begin position="38"/>
        <end position="63"/>
    </location>
</feature>
<gene>
    <name evidence="2" type="ORF">XELAEV_18022102mg</name>
</gene>
<name>A0A974D1Q4_XENLA</name>
<dbReference type="Proteomes" id="UP000694892">
    <property type="component" value="Chromosome 4L"/>
</dbReference>
<reference evidence="3" key="1">
    <citation type="journal article" date="2016" name="Nature">
        <title>Genome evolution in the allotetraploid frog Xenopus laevis.</title>
        <authorList>
            <person name="Session A.M."/>
            <person name="Uno Y."/>
            <person name="Kwon T."/>
            <person name="Chapman J.A."/>
            <person name="Toyoda A."/>
            <person name="Takahashi S."/>
            <person name="Fukui A."/>
            <person name="Hikosaka A."/>
            <person name="Suzuki A."/>
            <person name="Kondo M."/>
            <person name="van Heeringen S.J."/>
            <person name="Quigley I."/>
            <person name="Heinz S."/>
            <person name="Ogino H."/>
            <person name="Ochi H."/>
            <person name="Hellsten U."/>
            <person name="Lyons J.B."/>
            <person name="Simakov O."/>
            <person name="Putnam N."/>
            <person name="Stites J."/>
            <person name="Kuroki Y."/>
            <person name="Tanaka T."/>
            <person name="Michiue T."/>
            <person name="Watanabe M."/>
            <person name="Bogdanovic O."/>
            <person name="Lister R."/>
            <person name="Georgiou G."/>
            <person name="Paranjpe S.S."/>
            <person name="van Kruijsbergen I."/>
            <person name="Shu S."/>
            <person name="Carlson J."/>
            <person name="Kinoshita T."/>
            <person name="Ohta Y."/>
            <person name="Mawaribuchi S."/>
            <person name="Jenkins J."/>
            <person name="Grimwood J."/>
            <person name="Schmutz J."/>
            <person name="Mitros T."/>
            <person name="Mozaffari S.V."/>
            <person name="Suzuki Y."/>
            <person name="Haramoto Y."/>
            <person name="Yamamoto T.S."/>
            <person name="Takagi C."/>
            <person name="Heald R."/>
            <person name="Miller K."/>
            <person name="Haudenschild C."/>
            <person name="Kitzman J."/>
            <person name="Nakayama T."/>
            <person name="Izutsu Y."/>
            <person name="Robert J."/>
            <person name="Fortriede J."/>
            <person name="Burns K."/>
            <person name="Lotay V."/>
            <person name="Karimi K."/>
            <person name="Yasuoka Y."/>
            <person name="Dichmann D.S."/>
            <person name="Flajnik M.F."/>
            <person name="Houston D.W."/>
            <person name="Shendure J."/>
            <person name="DuPasquier L."/>
            <person name="Vize P.D."/>
            <person name="Zorn A.M."/>
            <person name="Ito M."/>
            <person name="Marcotte E.M."/>
            <person name="Wallingford J.B."/>
            <person name="Ito Y."/>
            <person name="Asashima M."/>
            <person name="Ueno N."/>
            <person name="Matsuda Y."/>
            <person name="Veenstra G.J."/>
            <person name="Fujiyama A."/>
            <person name="Harland R.M."/>
            <person name="Taira M."/>
            <person name="Rokhsar D.S."/>
        </authorList>
    </citation>
    <scope>NUCLEOTIDE SEQUENCE [LARGE SCALE GENOMIC DNA]</scope>
    <source>
        <strain evidence="3">J</strain>
    </source>
</reference>
<evidence type="ECO:0000256" key="1">
    <source>
        <dbReference type="SAM" id="Phobius"/>
    </source>
</evidence>
<keyword evidence="1" id="KW-1133">Transmembrane helix</keyword>
<keyword evidence="1" id="KW-0812">Transmembrane</keyword>
<evidence type="ECO:0000313" key="2">
    <source>
        <dbReference type="EMBL" id="OCT83964.1"/>
    </source>
</evidence>
<dbReference type="AlphaFoldDB" id="A0A974D1Q4"/>
<organism evidence="2 3">
    <name type="scientific">Xenopus laevis</name>
    <name type="common">African clawed frog</name>
    <dbReference type="NCBI Taxonomy" id="8355"/>
    <lineage>
        <taxon>Eukaryota</taxon>
        <taxon>Metazoa</taxon>
        <taxon>Chordata</taxon>
        <taxon>Craniata</taxon>
        <taxon>Vertebrata</taxon>
        <taxon>Euteleostomi</taxon>
        <taxon>Amphibia</taxon>
        <taxon>Batrachia</taxon>
        <taxon>Anura</taxon>
        <taxon>Pipoidea</taxon>
        <taxon>Pipidae</taxon>
        <taxon>Xenopodinae</taxon>
        <taxon>Xenopus</taxon>
        <taxon>Xenopus</taxon>
    </lineage>
</organism>
<proteinExistence type="predicted"/>
<protein>
    <submittedName>
        <fullName evidence="2">Uncharacterized protein</fullName>
    </submittedName>
</protein>
<sequence>MNQLLVFLETDRIPYGSSVCLLVIHKYLCPPANYDYTVYPFEFCFFSTVSFGCITPFIFRLVLCWRRPAN</sequence>
<keyword evidence="1" id="KW-0472">Membrane</keyword>
<accession>A0A974D1Q4</accession>